<proteinExistence type="predicted"/>
<organism evidence="1">
    <name type="scientific">Klebsiella pneumoniae</name>
    <dbReference type="NCBI Taxonomy" id="573"/>
    <lineage>
        <taxon>Bacteria</taxon>
        <taxon>Pseudomonadati</taxon>
        <taxon>Pseudomonadota</taxon>
        <taxon>Gammaproteobacteria</taxon>
        <taxon>Enterobacterales</taxon>
        <taxon>Enterobacteriaceae</taxon>
        <taxon>Klebsiella/Raoultella group</taxon>
        <taxon>Klebsiella</taxon>
        <taxon>Klebsiella pneumoniae complex</taxon>
    </lineage>
</organism>
<protein>
    <submittedName>
        <fullName evidence="1">TraL</fullName>
    </submittedName>
</protein>
<evidence type="ECO:0000313" key="1">
    <source>
        <dbReference type="EMBL" id="AJP18460.1"/>
    </source>
</evidence>
<dbReference type="PATRIC" id="fig|573.1921.peg.5856"/>
<keyword evidence="1" id="KW-0614">Plasmid</keyword>
<dbReference type="RefSeq" id="WP_015632427.1">
    <property type="nucleotide sequence ID" value="NZ_CABFWU010000003.1"/>
</dbReference>
<reference evidence="1" key="1">
    <citation type="journal article" date="2015" name="Antimicrob. Agents Chemother.">
        <title>Complete nucleotide sequences of two NDM-1-encoding plasmids from the same sequence type 11 Klebsiella pneumoniae strain.</title>
        <authorList>
            <person name="Studentova V."/>
            <person name="Dobiasova H."/>
            <person name="Hedlova D."/>
            <person name="Dolejska M."/>
            <person name="Papagiannitsis C.C."/>
            <person name="Hrabak J."/>
        </authorList>
    </citation>
    <scope>NUCLEOTIDE SEQUENCE</scope>
    <source>
        <strain evidence="1">Kpn-3002cz</strain>
        <plasmid evidence="1">pB-3002cz</plasmid>
    </source>
</reference>
<sequence>MPVKKMLGALAVCALFLTPLSLQAATCRASTAAETGSETGYNTAKKAAEAWYDRESDVSDSLQTCLDKIRTLSITMPNFSSLSSILNGYADEICSTVVSEVNSYIPSSIDPWDELTN</sequence>
<accession>A0A0C5H1S9</accession>
<name>A0A0C5H1S9_KLEPN</name>
<dbReference type="AlphaFoldDB" id="A0A0C5H1S9"/>
<geneLocation type="plasmid" evidence="1">
    <name>pB-3002cz</name>
</geneLocation>
<dbReference type="EMBL" id="KJ958926">
    <property type="protein sequence ID" value="AJP18460.1"/>
    <property type="molecule type" value="Genomic_DNA"/>
</dbReference>